<evidence type="ECO:0000313" key="6">
    <source>
        <dbReference type="Proteomes" id="UP000318126"/>
    </source>
</evidence>
<dbReference type="PROSITE" id="PS00211">
    <property type="entry name" value="ABC_TRANSPORTER_1"/>
    <property type="match status" value="1"/>
</dbReference>
<comment type="caution">
    <text evidence="5">The sequence shown here is derived from an EMBL/GenBank/DDBJ whole genome shotgun (WGS) entry which is preliminary data.</text>
</comment>
<dbReference type="SUPFAM" id="SSF52540">
    <property type="entry name" value="P-loop containing nucleoside triphosphate hydrolases"/>
    <property type="match status" value="1"/>
</dbReference>
<evidence type="ECO:0000313" key="5">
    <source>
        <dbReference type="EMBL" id="TRY12415.1"/>
    </source>
</evidence>
<dbReference type="EMBL" id="VKGK01000034">
    <property type="protein sequence ID" value="TRY12415.1"/>
    <property type="molecule type" value="Genomic_DNA"/>
</dbReference>
<sequence>MENNAVCVNEVTHHFGDFTALKQMSFAVKQGQTMALLGHNGAGKSTLIKIILGLIKPDIGEVSLMGGANEGSSSMSSQGVPVRLGYLPENVSFYDKLTGEEILHYFAALKGVSKAKVATLIEEFGLDYAKDRQLKTYSKGMKQRLGFAQAILSEPDILLLDEPTVGLDPHASQFLYSKIAALKQTGCAVIVCTHELSLIEPHIDTAMIVAKGERLALGSLAQLRALSGLKIQLKCEGLADLAEKEPLLSRLYRHDALYFDREQQDQVVRCLTSQYGKFGFSIMEPGLAEIYRHFMAESESSHQALALTPSLNAQSKTSLKARLFSPFFGMKNV</sequence>
<accession>A0A553JJ02</accession>
<dbReference type="SMART" id="SM00382">
    <property type="entry name" value="AAA"/>
    <property type="match status" value="1"/>
</dbReference>
<keyword evidence="3 5" id="KW-0067">ATP-binding</keyword>
<name>A0A553JJ02_SHEHA</name>
<dbReference type="PANTHER" id="PTHR42939:SF1">
    <property type="entry name" value="ABC TRANSPORTER ATP-BINDING PROTEIN ALBC-RELATED"/>
    <property type="match status" value="1"/>
</dbReference>
<dbReference type="InterPro" id="IPR051782">
    <property type="entry name" value="ABC_Transporter_VariousFunc"/>
</dbReference>
<dbReference type="OrthoDB" id="9804819at2"/>
<dbReference type="GO" id="GO:0016887">
    <property type="term" value="F:ATP hydrolysis activity"/>
    <property type="evidence" value="ECO:0007669"/>
    <property type="project" value="InterPro"/>
</dbReference>
<evidence type="ECO:0000259" key="4">
    <source>
        <dbReference type="PROSITE" id="PS50893"/>
    </source>
</evidence>
<dbReference type="Gene3D" id="3.40.50.300">
    <property type="entry name" value="P-loop containing nucleotide triphosphate hydrolases"/>
    <property type="match status" value="1"/>
</dbReference>
<dbReference type="Pfam" id="PF00005">
    <property type="entry name" value="ABC_tran"/>
    <property type="match status" value="1"/>
</dbReference>
<keyword evidence="6" id="KW-1185">Reference proteome</keyword>
<dbReference type="RefSeq" id="WP_144042136.1">
    <property type="nucleotide sequence ID" value="NZ_VKGK01000034.1"/>
</dbReference>
<evidence type="ECO:0000256" key="1">
    <source>
        <dbReference type="ARBA" id="ARBA00022448"/>
    </source>
</evidence>
<dbReference type="InterPro" id="IPR027417">
    <property type="entry name" value="P-loop_NTPase"/>
</dbReference>
<organism evidence="5 6">
    <name type="scientific">Shewanella hanedai</name>
    <name type="common">Alteromonas hanedai</name>
    <dbReference type="NCBI Taxonomy" id="25"/>
    <lineage>
        <taxon>Bacteria</taxon>
        <taxon>Pseudomonadati</taxon>
        <taxon>Pseudomonadota</taxon>
        <taxon>Gammaproteobacteria</taxon>
        <taxon>Alteromonadales</taxon>
        <taxon>Shewanellaceae</taxon>
        <taxon>Shewanella</taxon>
    </lineage>
</organism>
<keyword evidence="1" id="KW-0813">Transport</keyword>
<reference evidence="6" key="1">
    <citation type="submission" date="2019-07" db="EMBL/GenBank/DDBJ databases">
        <title>Shewanella sp. YLB-08 draft genomic sequence.</title>
        <authorList>
            <person name="Yu L."/>
        </authorList>
    </citation>
    <scope>NUCLEOTIDE SEQUENCE [LARGE SCALE GENOMIC DNA]</scope>
    <source>
        <strain evidence="6">JCM 20706</strain>
    </source>
</reference>
<evidence type="ECO:0000256" key="3">
    <source>
        <dbReference type="ARBA" id="ARBA00022840"/>
    </source>
</evidence>
<feature type="domain" description="ABC transporter" evidence="4">
    <location>
        <begin position="6"/>
        <end position="236"/>
    </location>
</feature>
<dbReference type="CDD" id="cd03230">
    <property type="entry name" value="ABC_DR_subfamily_A"/>
    <property type="match status" value="1"/>
</dbReference>
<dbReference type="PROSITE" id="PS50893">
    <property type="entry name" value="ABC_TRANSPORTER_2"/>
    <property type="match status" value="1"/>
</dbReference>
<evidence type="ECO:0000256" key="2">
    <source>
        <dbReference type="ARBA" id="ARBA00022741"/>
    </source>
</evidence>
<dbReference type="Proteomes" id="UP000318126">
    <property type="component" value="Unassembled WGS sequence"/>
</dbReference>
<gene>
    <name evidence="5" type="ORF">FN961_21060</name>
</gene>
<dbReference type="InterPro" id="IPR003439">
    <property type="entry name" value="ABC_transporter-like_ATP-bd"/>
</dbReference>
<protein>
    <submittedName>
        <fullName evidence="5">ABC transporter ATP-binding protein</fullName>
    </submittedName>
</protein>
<dbReference type="InterPro" id="IPR017871">
    <property type="entry name" value="ABC_transporter-like_CS"/>
</dbReference>
<proteinExistence type="predicted"/>
<keyword evidence="2" id="KW-0547">Nucleotide-binding</keyword>
<dbReference type="GO" id="GO:0005524">
    <property type="term" value="F:ATP binding"/>
    <property type="evidence" value="ECO:0007669"/>
    <property type="project" value="UniProtKB-KW"/>
</dbReference>
<dbReference type="AlphaFoldDB" id="A0A553JJ02"/>
<dbReference type="InterPro" id="IPR003593">
    <property type="entry name" value="AAA+_ATPase"/>
</dbReference>
<dbReference type="PANTHER" id="PTHR42939">
    <property type="entry name" value="ABC TRANSPORTER ATP-BINDING PROTEIN ALBC-RELATED"/>
    <property type="match status" value="1"/>
</dbReference>